<dbReference type="EMBL" id="FOYL01000001">
    <property type="protein sequence ID" value="SFQ97846.1"/>
    <property type="molecule type" value="Genomic_DNA"/>
</dbReference>
<reference evidence="2" key="1">
    <citation type="submission" date="2016-10" db="EMBL/GenBank/DDBJ databases">
        <authorList>
            <person name="Varghese N."/>
            <person name="Submissions S."/>
        </authorList>
    </citation>
    <scope>NUCLEOTIDE SEQUENCE [LARGE SCALE GENOMIC DNA]</scope>
    <source>
        <strain evidence="2">DSM 44232</strain>
    </source>
</reference>
<evidence type="ECO:0000313" key="2">
    <source>
        <dbReference type="Proteomes" id="UP000198583"/>
    </source>
</evidence>
<sequence>MPVFLTLGGPVGGTHGLRPPVRPASFQDDLVERAFLALEAAASGVFHDGARVTDGHLTNEPDLLYDR</sequence>
<protein>
    <submittedName>
        <fullName evidence="1">Uncharacterized protein</fullName>
    </submittedName>
</protein>
<dbReference type="STRING" id="84724.SAMN04488564_101526"/>
<accession>A0A1I6CXA6</accession>
<proteinExistence type="predicted"/>
<gene>
    <name evidence="1" type="ORF">SAMN04488564_101526</name>
</gene>
<evidence type="ECO:0000313" key="1">
    <source>
        <dbReference type="EMBL" id="SFQ97846.1"/>
    </source>
</evidence>
<dbReference type="AlphaFoldDB" id="A0A1I6CXA6"/>
<organism evidence="1 2">
    <name type="scientific">Lentzea waywayandensis</name>
    <dbReference type="NCBI Taxonomy" id="84724"/>
    <lineage>
        <taxon>Bacteria</taxon>
        <taxon>Bacillati</taxon>
        <taxon>Actinomycetota</taxon>
        <taxon>Actinomycetes</taxon>
        <taxon>Pseudonocardiales</taxon>
        <taxon>Pseudonocardiaceae</taxon>
        <taxon>Lentzea</taxon>
    </lineage>
</organism>
<keyword evidence="2" id="KW-1185">Reference proteome</keyword>
<name>A0A1I6CXA6_9PSEU</name>
<dbReference type="Proteomes" id="UP000198583">
    <property type="component" value="Unassembled WGS sequence"/>
</dbReference>